<reference evidence="1" key="1">
    <citation type="journal article" date="2020" name="mSystems">
        <title>Genome- and Community-Level Interaction Insights into Carbon Utilization and Element Cycling Functions of Hydrothermarchaeota in Hydrothermal Sediment.</title>
        <authorList>
            <person name="Zhou Z."/>
            <person name="Liu Y."/>
            <person name="Xu W."/>
            <person name="Pan J."/>
            <person name="Luo Z.H."/>
            <person name="Li M."/>
        </authorList>
    </citation>
    <scope>NUCLEOTIDE SEQUENCE [LARGE SCALE GENOMIC DNA]</scope>
    <source>
        <strain evidence="1">HyVt-489</strain>
    </source>
</reference>
<organism evidence="1">
    <name type="scientific">Hellea balneolensis</name>
    <dbReference type="NCBI Taxonomy" id="287478"/>
    <lineage>
        <taxon>Bacteria</taxon>
        <taxon>Pseudomonadati</taxon>
        <taxon>Pseudomonadota</taxon>
        <taxon>Alphaproteobacteria</taxon>
        <taxon>Maricaulales</taxon>
        <taxon>Robiginitomaculaceae</taxon>
        <taxon>Hellea</taxon>
    </lineage>
</organism>
<protein>
    <submittedName>
        <fullName evidence="1">Uncharacterized protein</fullName>
    </submittedName>
</protein>
<proteinExistence type="predicted"/>
<evidence type="ECO:0000313" key="1">
    <source>
        <dbReference type="EMBL" id="HFB54738.1"/>
    </source>
</evidence>
<gene>
    <name evidence="1" type="ORF">ENJ46_02350</name>
</gene>
<feature type="non-terminal residue" evidence="1">
    <location>
        <position position="1"/>
    </location>
</feature>
<accession>A0A7C3GL15</accession>
<name>A0A7C3GL15_9PROT</name>
<comment type="caution">
    <text evidence="1">The sequence shown here is derived from an EMBL/GenBank/DDBJ whole genome shotgun (WGS) entry which is preliminary data.</text>
</comment>
<dbReference type="AlphaFoldDB" id="A0A7C3GL15"/>
<dbReference type="Proteomes" id="UP000886042">
    <property type="component" value="Unassembled WGS sequence"/>
</dbReference>
<dbReference type="EMBL" id="DRMN01000157">
    <property type="protein sequence ID" value="HFB54738.1"/>
    <property type="molecule type" value="Genomic_DNA"/>
</dbReference>
<sequence length="410" mass="43711">LTSALIEADFKNAEVNMGSLWQKQINEDGHIRAQLMLTDREGKRSNTIHLTDIRAEAPDLDIRGSVEFAENFKLLGVDMNTLKIGGLVDASMGAKPDVGGVLAVDLKGAYLSVEPWVQRAFRSPSRAATLPIMLKADMEKLALNTDYVLKDAKLVFSHTGKAVKLARLNGQVDKGDFVAEIVEMRETATRSVHIDVPNAQTALFTLLGLDYITGGTLNIDGVLPAVGEQGGLVAQLILEDFTLTKAPAFTQILSLASLTGLASTLSGSGLAFTKLDLQFSMQNNQLKIRDGRASGAALGITGEGDIDLGKRIVDFDGVLVPAYGVNSVMGKIPVLGGVIVGKKGEGLFALNYAVKGPFAQTQISVNPLSALTPGFLRRVFDVKRDDVNRPALSGIKEDTADKPADADPKN</sequence>